<dbReference type="AlphaFoldDB" id="A0A844GTM9"/>
<evidence type="ECO:0000256" key="4">
    <source>
        <dbReference type="ARBA" id="ARBA00022827"/>
    </source>
</evidence>
<dbReference type="InterPro" id="IPR036188">
    <property type="entry name" value="FAD/NAD-bd_sf"/>
</dbReference>
<comment type="cofactor">
    <cofactor evidence="1">
        <name>FAD</name>
        <dbReference type="ChEBI" id="CHEBI:57692"/>
    </cofactor>
</comment>
<dbReference type="InterPro" id="IPR000408">
    <property type="entry name" value="Reg_chr_condens"/>
</dbReference>
<protein>
    <submittedName>
        <fullName evidence="7">FAD-dependent oxidoreductase</fullName>
    </submittedName>
</protein>
<dbReference type="PROSITE" id="PS00626">
    <property type="entry name" value="RCC1_2"/>
    <property type="match status" value="1"/>
</dbReference>
<reference evidence="7 8" key="1">
    <citation type="submission" date="2019-11" db="EMBL/GenBank/DDBJ databases">
        <title>Isolation of a new High Light Tolerant Cyanobacteria.</title>
        <authorList>
            <person name="Dobson Z."/>
            <person name="Vaughn N."/>
            <person name="Vaughn M."/>
            <person name="Fromme P."/>
            <person name="Mazor Y."/>
        </authorList>
    </citation>
    <scope>NUCLEOTIDE SEQUENCE [LARGE SCALE GENOMIC DNA]</scope>
    <source>
        <strain evidence="7 8">0216</strain>
    </source>
</reference>
<gene>
    <name evidence="7" type="ORF">GGC33_13105</name>
</gene>
<keyword evidence="4" id="KW-0274">FAD</keyword>
<evidence type="ECO:0000256" key="3">
    <source>
        <dbReference type="ARBA" id="ARBA00022630"/>
    </source>
</evidence>
<dbReference type="EMBL" id="WMIA01000018">
    <property type="protein sequence ID" value="MTF39857.1"/>
    <property type="molecule type" value="Genomic_DNA"/>
</dbReference>
<dbReference type="Proteomes" id="UP000437131">
    <property type="component" value="Unassembled WGS sequence"/>
</dbReference>
<comment type="caution">
    <text evidence="7">The sequence shown here is derived from an EMBL/GenBank/DDBJ whole genome shotgun (WGS) entry which is preliminary data.</text>
</comment>
<dbReference type="RefSeq" id="WP_155084277.1">
    <property type="nucleotide sequence ID" value="NZ_WMIA01000018.1"/>
</dbReference>
<keyword evidence="3" id="KW-0285">Flavoprotein</keyword>
<dbReference type="Gene3D" id="3.50.50.100">
    <property type="match status" value="1"/>
</dbReference>
<dbReference type="NCBIfam" id="TIGR03169">
    <property type="entry name" value="Nterm_to_SelD"/>
    <property type="match status" value="1"/>
</dbReference>
<dbReference type="PANTHER" id="PTHR42913:SF9">
    <property type="entry name" value="SLR1591 PROTEIN"/>
    <property type="match status" value="1"/>
</dbReference>
<evidence type="ECO:0000256" key="5">
    <source>
        <dbReference type="ARBA" id="ARBA00023002"/>
    </source>
</evidence>
<evidence type="ECO:0000259" key="6">
    <source>
        <dbReference type="Pfam" id="PF07992"/>
    </source>
</evidence>
<sequence>MRLLLIGGGHSHAIALSLIRKNHLNKVNITIISDTPISPYSGILPAYVAGYYSPQDLFIPIKKIAESKGINFILDKVIDINPEQKYVICHSGNKITFDILSIDIGSTPDKSTIKGANLYSIPAKPVLFFLDKWKKITDYYQANKNQSLTLNIIGGGAGGVELALNMHKKLTSIMTSENININLIHRGEKILENHNQWVSYKLTDILQAKKINLFLNSEVNAINQTEIILKTGKTISGNHHILVTQASAPLWLKNNPINTDETGFILITNTLQTTNYNYIFASGDIATLKENPHPKAGVFAVRQGKPLLKNLFRFIENKPLKPYFPPRNYLNIIGTGNESAVASWGYFGWESPLLWYLKNHLDLRFMNKFKQ</sequence>
<evidence type="ECO:0000313" key="7">
    <source>
        <dbReference type="EMBL" id="MTF39857.1"/>
    </source>
</evidence>
<accession>A0A844GTM9</accession>
<evidence type="ECO:0000313" key="8">
    <source>
        <dbReference type="Proteomes" id="UP000437131"/>
    </source>
</evidence>
<dbReference type="InterPro" id="IPR051169">
    <property type="entry name" value="NADH-Q_oxidoreductase"/>
</dbReference>
<feature type="domain" description="FAD/NAD(P)-binding" evidence="6">
    <location>
        <begin position="2"/>
        <end position="304"/>
    </location>
</feature>
<dbReference type="GO" id="GO:0003955">
    <property type="term" value="F:NAD(P)H dehydrogenase (quinone) activity"/>
    <property type="evidence" value="ECO:0007669"/>
    <property type="project" value="TreeGrafter"/>
</dbReference>
<dbReference type="SUPFAM" id="SSF51905">
    <property type="entry name" value="FAD/NAD(P)-binding domain"/>
    <property type="match status" value="2"/>
</dbReference>
<dbReference type="PANTHER" id="PTHR42913">
    <property type="entry name" value="APOPTOSIS-INDUCING FACTOR 1"/>
    <property type="match status" value="1"/>
</dbReference>
<proteinExistence type="inferred from homology"/>
<dbReference type="InterPro" id="IPR023753">
    <property type="entry name" value="FAD/NAD-binding_dom"/>
</dbReference>
<dbReference type="PRINTS" id="PR00368">
    <property type="entry name" value="FADPNR"/>
</dbReference>
<name>A0A844GTM9_9CHRO</name>
<comment type="similarity">
    <text evidence="2">Belongs to the NADH dehydrogenase family.</text>
</comment>
<evidence type="ECO:0000256" key="2">
    <source>
        <dbReference type="ARBA" id="ARBA00005272"/>
    </source>
</evidence>
<evidence type="ECO:0000256" key="1">
    <source>
        <dbReference type="ARBA" id="ARBA00001974"/>
    </source>
</evidence>
<organism evidence="7 8">
    <name type="scientific">Cyanobacterium aponinum 0216</name>
    <dbReference type="NCBI Taxonomy" id="2676140"/>
    <lineage>
        <taxon>Bacteria</taxon>
        <taxon>Bacillati</taxon>
        <taxon>Cyanobacteriota</taxon>
        <taxon>Cyanophyceae</taxon>
        <taxon>Oscillatoriophycideae</taxon>
        <taxon>Chroococcales</taxon>
        <taxon>Geminocystaceae</taxon>
        <taxon>Cyanobacterium</taxon>
    </lineage>
</organism>
<dbReference type="Pfam" id="PF07992">
    <property type="entry name" value="Pyr_redox_2"/>
    <property type="match status" value="1"/>
</dbReference>
<keyword evidence="5" id="KW-0560">Oxidoreductase</keyword>
<dbReference type="InterPro" id="IPR017584">
    <property type="entry name" value="Pyridine_nucleo_diS_OxRdtase_N"/>
</dbReference>
<dbReference type="GO" id="GO:0019646">
    <property type="term" value="P:aerobic electron transport chain"/>
    <property type="evidence" value="ECO:0007669"/>
    <property type="project" value="TreeGrafter"/>
</dbReference>